<dbReference type="InterPro" id="IPR004358">
    <property type="entry name" value="Sig_transdc_His_kin-like_C"/>
</dbReference>
<dbReference type="SUPFAM" id="SSF55874">
    <property type="entry name" value="ATPase domain of HSP90 chaperone/DNA topoisomerase II/histidine kinase"/>
    <property type="match status" value="1"/>
</dbReference>
<dbReference type="Pfam" id="PF00512">
    <property type="entry name" value="HisKA"/>
    <property type="match status" value="1"/>
</dbReference>
<dbReference type="PANTHER" id="PTHR45453:SF1">
    <property type="entry name" value="PHOSPHATE REGULON SENSOR PROTEIN PHOR"/>
    <property type="match status" value="1"/>
</dbReference>
<dbReference type="STRING" id="1737425.GCA_900049755_00862"/>
<dbReference type="Pfam" id="PF02518">
    <property type="entry name" value="HATPase_c"/>
    <property type="match status" value="1"/>
</dbReference>
<gene>
    <name evidence="16" type="primary">senX3</name>
    <name evidence="16" type="ORF">Csp1_05140</name>
</gene>
<dbReference type="CDD" id="cd00082">
    <property type="entry name" value="HisKA"/>
    <property type="match status" value="1"/>
</dbReference>
<evidence type="ECO:0000256" key="12">
    <source>
        <dbReference type="ARBA" id="ARBA00039401"/>
    </source>
</evidence>
<dbReference type="Proteomes" id="UP000247696">
    <property type="component" value="Chromosome"/>
</dbReference>
<dbReference type="CDD" id="cd00075">
    <property type="entry name" value="HATPase"/>
    <property type="match status" value="1"/>
</dbReference>
<evidence type="ECO:0000256" key="6">
    <source>
        <dbReference type="ARBA" id="ARBA00022679"/>
    </source>
</evidence>
<feature type="compositionally biased region" description="Acidic residues" evidence="13">
    <location>
        <begin position="447"/>
        <end position="456"/>
    </location>
</feature>
<dbReference type="PROSITE" id="PS50109">
    <property type="entry name" value="HIS_KIN"/>
    <property type="match status" value="1"/>
</dbReference>
<keyword evidence="17" id="KW-1185">Reference proteome</keyword>
<feature type="domain" description="Histidine kinase" evidence="15">
    <location>
        <begin position="177"/>
        <end position="393"/>
    </location>
</feature>
<dbReference type="FunFam" id="1.10.287.130:FF:000008">
    <property type="entry name" value="Two-component sensor histidine kinase"/>
    <property type="match status" value="1"/>
</dbReference>
<evidence type="ECO:0000256" key="9">
    <source>
        <dbReference type="ARBA" id="ARBA00022840"/>
    </source>
</evidence>
<feature type="region of interest" description="Disordered" evidence="13">
    <location>
        <begin position="396"/>
        <end position="456"/>
    </location>
</feature>
<keyword evidence="9" id="KW-0067">ATP-binding</keyword>
<evidence type="ECO:0000256" key="14">
    <source>
        <dbReference type="SAM" id="Phobius"/>
    </source>
</evidence>
<proteinExistence type="predicted"/>
<dbReference type="GO" id="GO:0000155">
    <property type="term" value="F:phosphorelay sensor kinase activity"/>
    <property type="evidence" value="ECO:0007669"/>
    <property type="project" value="InterPro"/>
</dbReference>
<dbReference type="Gene3D" id="1.10.287.130">
    <property type="match status" value="1"/>
</dbReference>
<dbReference type="GO" id="GO:0005886">
    <property type="term" value="C:plasma membrane"/>
    <property type="evidence" value="ECO:0007669"/>
    <property type="project" value="UniProtKB-SubCell"/>
</dbReference>
<evidence type="ECO:0000313" key="17">
    <source>
        <dbReference type="Proteomes" id="UP000247696"/>
    </source>
</evidence>
<dbReference type="GO" id="GO:0004721">
    <property type="term" value="F:phosphoprotein phosphatase activity"/>
    <property type="evidence" value="ECO:0007669"/>
    <property type="project" value="TreeGrafter"/>
</dbReference>
<dbReference type="InterPro" id="IPR036890">
    <property type="entry name" value="HATPase_C_sf"/>
</dbReference>
<keyword evidence="14" id="KW-1133">Transmembrane helix</keyword>
<name>A0A2Z3YMH2_9CORY</name>
<dbReference type="OrthoDB" id="9813151at2"/>
<dbReference type="GO" id="GO:0005524">
    <property type="term" value="F:ATP binding"/>
    <property type="evidence" value="ECO:0007669"/>
    <property type="project" value="UniProtKB-KW"/>
</dbReference>
<protein>
    <recommendedName>
        <fullName evidence="12">Sensor-like histidine kinase SenX3</fullName>
        <ecNumber evidence="3">2.7.13.3</ecNumber>
    </recommendedName>
</protein>
<dbReference type="InterPro" id="IPR003594">
    <property type="entry name" value="HATPase_dom"/>
</dbReference>
<keyword evidence="8 16" id="KW-0418">Kinase</keyword>
<evidence type="ECO:0000256" key="11">
    <source>
        <dbReference type="ARBA" id="ARBA00023136"/>
    </source>
</evidence>
<dbReference type="PRINTS" id="PR00344">
    <property type="entry name" value="BCTRLSENSOR"/>
</dbReference>
<evidence type="ECO:0000256" key="5">
    <source>
        <dbReference type="ARBA" id="ARBA00022553"/>
    </source>
</evidence>
<keyword evidence="14" id="KW-0812">Transmembrane</keyword>
<dbReference type="AlphaFoldDB" id="A0A2Z3YMH2"/>
<evidence type="ECO:0000256" key="7">
    <source>
        <dbReference type="ARBA" id="ARBA00022741"/>
    </source>
</evidence>
<dbReference type="GO" id="GO:0016036">
    <property type="term" value="P:cellular response to phosphate starvation"/>
    <property type="evidence" value="ECO:0007669"/>
    <property type="project" value="TreeGrafter"/>
</dbReference>
<evidence type="ECO:0000256" key="13">
    <source>
        <dbReference type="SAM" id="MobiDB-lite"/>
    </source>
</evidence>
<evidence type="ECO:0000256" key="4">
    <source>
        <dbReference type="ARBA" id="ARBA00022475"/>
    </source>
</evidence>
<dbReference type="PANTHER" id="PTHR45453">
    <property type="entry name" value="PHOSPHATE REGULON SENSOR PROTEIN PHOR"/>
    <property type="match status" value="1"/>
</dbReference>
<accession>A0A2Z3YMH2</accession>
<dbReference type="SMART" id="SM00388">
    <property type="entry name" value="HisKA"/>
    <property type="match status" value="1"/>
</dbReference>
<dbReference type="InterPro" id="IPR003661">
    <property type="entry name" value="HisK_dim/P_dom"/>
</dbReference>
<sequence>MGTTSALVVGALIGIVVTALAALAVALVRRRARHRAREHARQDNARRIAEGIAHNQLSTVAQVMHFALDTAPTGVAVVDTRQDLVLANRAAGELGVVEDRALSPQVWRLAERVFDDSEPRELVYRPESTGPRDRPLFSVLCRVRQLTSADDRFVVVYAWDNSENVRMESARRDFVANVSHELKTPVGAISLLVEALVEAEDDPASVSYFAEKLQKETVRMSTMISELITLSKLQGAASLPDPRPVEVDDVIDAAVARSRAIAEMHGIELKTDAPSGARLLGDESLLVSAVSNLITNAVNYSPEETPVSVTRAVKGESVVIRVTDHGIGIAPRDQERVFERFYRVDQARSRSTGGTGLGLSLVKHTVINHGGNVSLWSRPGTGSTFALEFPVYHGEAADEPDEVPTPEKLTSADLVDDGTVDSTPGPEPSGDAVSNTGDRPADRPDDRPDDPEVTGR</sequence>
<evidence type="ECO:0000256" key="3">
    <source>
        <dbReference type="ARBA" id="ARBA00012438"/>
    </source>
</evidence>
<dbReference type="EMBL" id="CP024988">
    <property type="protein sequence ID" value="AWT25332.1"/>
    <property type="molecule type" value="Genomic_DNA"/>
</dbReference>
<evidence type="ECO:0000256" key="1">
    <source>
        <dbReference type="ARBA" id="ARBA00000085"/>
    </source>
</evidence>
<dbReference type="InterPro" id="IPR050351">
    <property type="entry name" value="BphY/WalK/GraS-like"/>
</dbReference>
<evidence type="ECO:0000256" key="10">
    <source>
        <dbReference type="ARBA" id="ARBA00023012"/>
    </source>
</evidence>
<dbReference type="InterPro" id="IPR036097">
    <property type="entry name" value="HisK_dim/P_sf"/>
</dbReference>
<dbReference type="FunFam" id="3.30.565.10:FF:000006">
    <property type="entry name" value="Sensor histidine kinase WalK"/>
    <property type="match status" value="1"/>
</dbReference>
<dbReference type="RefSeq" id="WP_110481000.1">
    <property type="nucleotide sequence ID" value="NZ_CP024988.1"/>
</dbReference>
<keyword evidence="4" id="KW-1003">Cell membrane</keyword>
<evidence type="ECO:0000256" key="2">
    <source>
        <dbReference type="ARBA" id="ARBA00004236"/>
    </source>
</evidence>
<keyword evidence="11 14" id="KW-0472">Membrane</keyword>
<reference evidence="17" key="1">
    <citation type="submission" date="2017-11" db="EMBL/GenBank/DDBJ databases">
        <title>Otitis media/interna in a cat caused by the recently described species Corynebacterium provencense.</title>
        <authorList>
            <person name="Kittl S."/>
            <person name="Brodard I."/>
            <person name="Rychener L."/>
            <person name="Jores J."/>
            <person name="Roosje P."/>
            <person name="Gobeli Brawand S."/>
        </authorList>
    </citation>
    <scope>NUCLEOTIDE SEQUENCE [LARGE SCALE GENOMIC DNA]</scope>
    <source>
        <strain evidence="17">17KM38</strain>
    </source>
</reference>
<comment type="catalytic activity">
    <reaction evidence="1">
        <text>ATP + protein L-histidine = ADP + protein N-phospho-L-histidine.</text>
        <dbReference type="EC" id="2.7.13.3"/>
    </reaction>
</comment>
<dbReference type="EC" id="2.7.13.3" evidence="3"/>
<comment type="subcellular location">
    <subcellularLocation>
        <location evidence="2">Cell membrane</location>
    </subcellularLocation>
</comment>
<dbReference type="KEGG" id="cpre:Csp1_05140"/>
<evidence type="ECO:0000313" key="16">
    <source>
        <dbReference type="EMBL" id="AWT25332.1"/>
    </source>
</evidence>
<organism evidence="16 17">
    <name type="scientific">Corynebacterium provencense</name>
    <dbReference type="NCBI Taxonomy" id="1737425"/>
    <lineage>
        <taxon>Bacteria</taxon>
        <taxon>Bacillati</taxon>
        <taxon>Actinomycetota</taxon>
        <taxon>Actinomycetes</taxon>
        <taxon>Mycobacteriales</taxon>
        <taxon>Corynebacteriaceae</taxon>
        <taxon>Corynebacterium</taxon>
    </lineage>
</organism>
<dbReference type="Gene3D" id="3.30.565.10">
    <property type="entry name" value="Histidine kinase-like ATPase, C-terminal domain"/>
    <property type="match status" value="1"/>
</dbReference>
<feature type="transmembrane region" description="Helical" evidence="14">
    <location>
        <begin position="6"/>
        <end position="28"/>
    </location>
</feature>
<keyword evidence="10" id="KW-0902">Two-component regulatory system</keyword>
<dbReference type="InterPro" id="IPR005467">
    <property type="entry name" value="His_kinase_dom"/>
</dbReference>
<keyword evidence="6 16" id="KW-0808">Transferase</keyword>
<dbReference type="SUPFAM" id="SSF47384">
    <property type="entry name" value="Homodimeric domain of signal transducing histidine kinase"/>
    <property type="match status" value="1"/>
</dbReference>
<evidence type="ECO:0000256" key="8">
    <source>
        <dbReference type="ARBA" id="ARBA00022777"/>
    </source>
</evidence>
<dbReference type="SMART" id="SM00387">
    <property type="entry name" value="HATPase_c"/>
    <property type="match status" value="1"/>
</dbReference>
<keyword evidence="7" id="KW-0547">Nucleotide-binding</keyword>
<keyword evidence="5" id="KW-0597">Phosphoprotein</keyword>
<evidence type="ECO:0000259" key="15">
    <source>
        <dbReference type="PROSITE" id="PS50109"/>
    </source>
</evidence>